<keyword evidence="2" id="KW-1185">Reference proteome</keyword>
<protein>
    <recommendedName>
        <fullName evidence="3">Homogentisate 1,2-dioxygenase</fullName>
    </recommendedName>
</protein>
<reference evidence="1 2" key="1">
    <citation type="journal article" date="2020" name="Int. J. Syst. Evol. Microbiol.">
        <title>Novel acetic acid bacteria from cider fermentations: Acetobacter conturbans sp. nov. and Acetobacter fallax sp. nov.</title>
        <authorList>
            <person name="Sombolestani A.S."/>
            <person name="Cleenwerck I."/>
            <person name="Cnockaert M."/>
            <person name="Borremans W."/>
            <person name="Wieme A.D."/>
            <person name="De Vuyst L."/>
            <person name="Vandamme P."/>
        </authorList>
    </citation>
    <scope>NUCLEOTIDE SEQUENCE [LARGE SCALE GENOMIC DNA]</scope>
    <source>
        <strain evidence="1 2">LMG 1627</strain>
    </source>
</reference>
<name>A0ABX0K236_9PROT</name>
<dbReference type="Proteomes" id="UP000631653">
    <property type="component" value="Unassembled WGS sequence"/>
</dbReference>
<dbReference type="EMBL" id="WOSY01000005">
    <property type="protein sequence ID" value="NHN88368.1"/>
    <property type="molecule type" value="Genomic_DNA"/>
</dbReference>
<evidence type="ECO:0000313" key="1">
    <source>
        <dbReference type="EMBL" id="NHN88368.1"/>
    </source>
</evidence>
<evidence type="ECO:0008006" key="3">
    <source>
        <dbReference type="Google" id="ProtNLM"/>
    </source>
</evidence>
<proteinExistence type="predicted"/>
<accession>A0ABX0K236</accession>
<organism evidence="1 2">
    <name type="scientific">Acetobacter conturbans</name>
    <dbReference type="NCBI Taxonomy" id="1737472"/>
    <lineage>
        <taxon>Bacteria</taxon>
        <taxon>Pseudomonadati</taxon>
        <taxon>Pseudomonadota</taxon>
        <taxon>Alphaproteobacteria</taxon>
        <taxon>Acetobacterales</taxon>
        <taxon>Acetobacteraceae</taxon>
        <taxon>Acetobacter</taxon>
    </lineage>
</organism>
<gene>
    <name evidence="1" type="ORF">GOB81_06960</name>
</gene>
<comment type="caution">
    <text evidence="1">The sequence shown here is derived from an EMBL/GenBank/DDBJ whole genome shotgun (WGS) entry which is preliminary data.</text>
</comment>
<sequence length="175" mass="18157">MAIFTLGVAIASVTQCFATGMDSMPGHEACLPGQVVLPEGLRGWSSPVEMRAATEVSGLESAVLTPGKAARVTLRRTAEITYALRPAEPGGKVSSGGMIAFDAPVAGTYRVMLNVRAWLDVVHDGKALDAVHHQHGPACSTIGKMVDFPLPAGRSVIQLSGSGKPVSEVMVVPVP</sequence>
<evidence type="ECO:0000313" key="2">
    <source>
        <dbReference type="Proteomes" id="UP000631653"/>
    </source>
</evidence>